<dbReference type="SUPFAM" id="SSF55781">
    <property type="entry name" value="GAF domain-like"/>
    <property type="match status" value="1"/>
</dbReference>
<feature type="coiled-coil region" evidence="1">
    <location>
        <begin position="2424"/>
        <end position="2489"/>
    </location>
</feature>
<gene>
    <name evidence="2" type="ORF">SPRG_02577</name>
</gene>
<dbReference type="KEGG" id="spar:SPRG_02577"/>
<dbReference type="OrthoDB" id="75536at2759"/>
<dbReference type="PANTHER" id="PTHR45615">
    <property type="entry name" value="MYOSIN HEAVY CHAIN, NON-MUSCLE"/>
    <property type="match status" value="1"/>
</dbReference>
<dbReference type="RefSeq" id="XP_012196536.1">
    <property type="nucleotide sequence ID" value="XM_012341146.1"/>
</dbReference>
<dbReference type="EMBL" id="KK583194">
    <property type="protein sequence ID" value="KDO32885.1"/>
    <property type="molecule type" value="Genomic_DNA"/>
</dbReference>
<dbReference type="VEuPathDB" id="FungiDB:SPRG_02577"/>
<proteinExistence type="predicted"/>
<name>A0A067CUF1_SAPPC</name>
<evidence type="ECO:0000313" key="2">
    <source>
        <dbReference type="EMBL" id="KDO32885.1"/>
    </source>
</evidence>
<dbReference type="GeneID" id="24125125"/>
<accession>A0A067CUF1</accession>
<evidence type="ECO:0008006" key="4">
    <source>
        <dbReference type="Google" id="ProtNLM"/>
    </source>
</evidence>
<reference evidence="2 3" key="1">
    <citation type="journal article" date="2013" name="PLoS Genet.">
        <title>Distinctive expansion of potential virulence genes in the genome of the oomycete fish pathogen Saprolegnia parasitica.</title>
        <authorList>
            <person name="Jiang R.H."/>
            <person name="de Bruijn I."/>
            <person name="Haas B.J."/>
            <person name="Belmonte R."/>
            <person name="Lobach L."/>
            <person name="Christie J."/>
            <person name="van den Ackerveken G."/>
            <person name="Bottin A."/>
            <person name="Bulone V."/>
            <person name="Diaz-Moreno S.M."/>
            <person name="Dumas B."/>
            <person name="Fan L."/>
            <person name="Gaulin E."/>
            <person name="Govers F."/>
            <person name="Grenville-Briggs L.J."/>
            <person name="Horner N.R."/>
            <person name="Levin J.Z."/>
            <person name="Mammella M."/>
            <person name="Meijer H.J."/>
            <person name="Morris P."/>
            <person name="Nusbaum C."/>
            <person name="Oome S."/>
            <person name="Phillips A.J."/>
            <person name="van Rooyen D."/>
            <person name="Rzeszutek E."/>
            <person name="Saraiva M."/>
            <person name="Secombes C.J."/>
            <person name="Seidl M.F."/>
            <person name="Snel B."/>
            <person name="Stassen J.H."/>
            <person name="Sykes S."/>
            <person name="Tripathy S."/>
            <person name="van den Berg H."/>
            <person name="Vega-Arreguin J.C."/>
            <person name="Wawra S."/>
            <person name="Young S.K."/>
            <person name="Zeng Q."/>
            <person name="Dieguez-Uribeondo J."/>
            <person name="Russ C."/>
            <person name="Tyler B.M."/>
            <person name="van West P."/>
        </authorList>
    </citation>
    <scope>NUCLEOTIDE SEQUENCE [LARGE SCALE GENOMIC DNA]</scope>
    <source>
        <strain evidence="2 3">CBS 223.65</strain>
    </source>
</reference>
<dbReference type="GO" id="GO:0000146">
    <property type="term" value="F:microfilament motor activity"/>
    <property type="evidence" value="ECO:0007669"/>
    <property type="project" value="TreeGrafter"/>
</dbReference>
<evidence type="ECO:0000256" key="1">
    <source>
        <dbReference type="SAM" id="Coils"/>
    </source>
</evidence>
<dbReference type="GO" id="GO:0016460">
    <property type="term" value="C:myosin II complex"/>
    <property type="evidence" value="ECO:0007669"/>
    <property type="project" value="TreeGrafter"/>
</dbReference>
<keyword evidence="1" id="KW-0175">Coiled coil</keyword>
<dbReference type="GO" id="GO:0051015">
    <property type="term" value="F:actin filament binding"/>
    <property type="evidence" value="ECO:0007669"/>
    <property type="project" value="TreeGrafter"/>
</dbReference>
<organism evidence="2 3">
    <name type="scientific">Saprolegnia parasitica (strain CBS 223.65)</name>
    <dbReference type="NCBI Taxonomy" id="695850"/>
    <lineage>
        <taxon>Eukaryota</taxon>
        <taxon>Sar</taxon>
        <taxon>Stramenopiles</taxon>
        <taxon>Oomycota</taxon>
        <taxon>Saprolegniomycetes</taxon>
        <taxon>Saprolegniales</taxon>
        <taxon>Saprolegniaceae</taxon>
        <taxon>Saprolegnia</taxon>
    </lineage>
</organism>
<keyword evidence="3" id="KW-1185">Reference proteome</keyword>
<dbReference type="GO" id="GO:0005737">
    <property type="term" value="C:cytoplasm"/>
    <property type="evidence" value="ECO:0007669"/>
    <property type="project" value="TreeGrafter"/>
</dbReference>
<protein>
    <recommendedName>
        <fullName evidence="4">GAF domain-containing protein</fullName>
    </recommendedName>
</protein>
<evidence type="ECO:0000313" key="3">
    <source>
        <dbReference type="Proteomes" id="UP000030745"/>
    </source>
</evidence>
<dbReference type="GO" id="GO:0032982">
    <property type="term" value="C:myosin filament"/>
    <property type="evidence" value="ECO:0007669"/>
    <property type="project" value="TreeGrafter"/>
</dbReference>
<dbReference type="OMA" id="HANETIW"/>
<sequence length="2539" mass="278601">MGDAGHSVHLLAAQLDTIQRKYAYQVHETQRLELQAQSAHAQLAQQTVLQDALATTVVVLLQHLRRPSLVPAVRALLEQYVGAAASIVLRVDSASHCFLTATSSIPLRGLAWRAISEQSALCLSLDELSQDNDYCAEVDIPLLPEYTAELALLVLPIYPRTTEVLPTAVLEVLLSRHDYITHAWKGSYLDTLAILLGPCIEVSASASTTNAEHAKDITHLHDGIGRLLQATSAVELTEALTQWLESVDALGKKQRWIQVGLYKLERDMDTIVALASSSSSNDLPIEMEVMSATLTALKLRPVLNTTRKYLLLPLRLAEETYGVAVHGAVVAEDLARLERLVPSLLQCLQTIQILELTSTLETGLLQLLLRSSTDALAHALRSFLGGMTRDNGVCFLLRLPHDPPITSTDHHARKAYEQLAHAIAAKTVVVDQDDDVQYITKAFAVSLETKGAFGVAIQRSAPRGAWKLLVQACCTALALTFQCDAIQCTYTTAQREHAEVTMTRTRDATQVAFLSSLLQLDSAARPEITAAVDAFFRAHFNVPRATLFWPCENGLQTWVAHQQIHVTSGVPLVCAMSHALTHGSPAHPAYDATFDRRAGVEPMAVVCFPLTPIAGCLEVAIDHAVADMELCVELLVAWLPRAMARIDASTELASERTRLQARWDRHVEMLAQTHGTWDALEANVTSAPDLMQRVHAIVPATTLATTADLFVLAEDGQLWTMRRGDRVVAVLDEEPFFTQALEMKKASTGTSTLGAWLSPVLSRLYQSAATTLYVVPVASNGTVQGLVAFGRLEVLDDATTHLLQSLSLYISSLLTRCLEQDAWTARVENAQALAVWAHEQLRELTTHQVETEVRLLEQRLVAALATCAVDKISATALAKRIEDAVLAECTPWLYSHAYYLALDGTQSVLTNPRLSMDVAIATGMVGHACQTGSVVTTGSYPASVGVTTAFPIEKAQFASDIRLESMCASPAFDAHGRLLGVLVFIAVSAAKGQRHRQPFECRVLPSLQRALAQLYQRWQQTNGLYHRLEQLQDANTKVKDTAAIAASSVTTYAKQLDCVTQCLALVHTVLSASAEAAPSLVEKATQSLLDLGYVQWHDASALAAGAVCRSQAEAKHVAAVYAQTQSRIETPASRIKEDINVLCVPIYNPHEPRRLLGILYGTQDSSSSSSSTHATDRRWVLLACTIALSVNDTRGAHASNAATQDRALAEYAATATSLQTQLRSTQGAMAFLQNGYECMHALSRTETIFSAVRQLLPRLLQTTGAVVLYVADHTRRVLWSLEPKVEVAFGDGPVGSCLFTHEPSTLDRHPGNLQNLHDMYLPLWHQDKTPRTLLGVLEVQCRDAMPAADYLALRQRVLVLLEELHLASHIDHALARIATKEALVQQTKTADQFHASQAVDSAKKRQLELATAATMAANRVIAHIQQWPTKRDFWGHALESIEENLGQLPSAHEAHVYVAIPKEDRLQRRRTVLVPSHDSKAMAMVQLLLDEDRAADGLAFKLVKQRPSSSAISTDLEAAIATVFPAWSVTLSESTHLWCCLRVKLTEDCIVLLVVIIEHPTEAYQYWPWLRLLGSLACQLVAHTLAIESLGEKYSQQKMHFLSDANGVGMDLLRLTRATESATSRAAFAQMVAGHVKVMLHAARVELQWRTTTTEDAEEAAGIAAHATFVRRSERSVSIVLRSPDDVLVGLLDIDAFDTSLAKTTGLWDQLAFVMGLAYKQWTLQHALQDAEHATLAKNDAYQALEAAHAELTSALRSHSLDREHETRVVTHGLQELLKLLQASPSDWSTDKLCKAIGALPTIQMVRLFRADANHLELLAVVGASRGPVTTYLGHLGVAGLALQSETPVVLAAHELAASPYHADVDGFLDVDAPHQMLLSVAAKPASMDVLPMILVVHATTGPATSATAPIWTLLTSLLQAVLRLGVAQQATDARVAVHTEKLADVANERDALLHQVHELQDHVRDRVQLLDFQQILLSLQPDALASTSLPELSMRTTQALTTMVPQSLLQLYWCTREQFFWVDPLDQSIKQMPASAFVDHDTQRAILSGATVQTYKSATLEHKLLVSLQSPTTNYVLGLLQASRYEVAFSTFEVDLLAQFAKFLCSHVQRLVESDMAKDAASRRQTSRLSTLAQLSTAVTASLPKHPLWVHDSVHASFFAPDAAEKPALVAWFESQVRLQALDTTVLSIPSVHDDDRCRRDTAFWKKHATESLLLFDVRVQNEVGSVLVQSPTLSFFDDVADAVARDELAPALTKVFAAVLSTTALTTTSTAQEALYSEVHTQVDDLVAKCAAISDESRAMQACLGYLAELYAADDEASVRSTAQDHLQLLFPLYEVVISSEKNRLNARWCMPLGHTLCVWLSNGSDPSSPVPGPWTHANETIWLQYTSALRTVLQRVLTAKAEKEAQLKTLHSLQKRERDGMRALQAELDASQDTIQQLQATIDDLGARDAQHRELKAAQKQSHRREKELEQQLVQQAMEIRALRKEAKRRIGSNVAAMSHARIRGLGQELKELATLEATQVEKLQAKTRRSFETQT</sequence>
<dbReference type="Proteomes" id="UP000030745">
    <property type="component" value="Unassembled WGS sequence"/>
</dbReference>
<dbReference type="PANTHER" id="PTHR45615:SF40">
    <property type="entry name" value="MYOSIN HEAVY CHAIN, NON-MUSCLE"/>
    <property type="match status" value="1"/>
</dbReference>